<dbReference type="EMBL" id="KL596844">
    <property type="protein sequence ID" value="KER23578.1"/>
    <property type="molecule type" value="Genomic_DNA"/>
</dbReference>
<dbReference type="GeneID" id="20322749"/>
<dbReference type="Proteomes" id="UP000054324">
    <property type="component" value="Unassembled WGS sequence"/>
</dbReference>
<name>A0A074Z8W7_OPIVI</name>
<dbReference type="AlphaFoldDB" id="A0A074Z8W7"/>
<evidence type="ECO:0000313" key="2">
    <source>
        <dbReference type="Proteomes" id="UP000054324"/>
    </source>
</evidence>
<keyword evidence="2" id="KW-1185">Reference proteome</keyword>
<accession>A0A074Z8W7</accession>
<dbReference type="KEGG" id="ovi:T265_08570"/>
<gene>
    <name evidence="1" type="ORF">T265_08570</name>
</gene>
<organism evidence="1 2">
    <name type="scientific">Opisthorchis viverrini</name>
    <name type="common">Southeast Asian liver fluke</name>
    <dbReference type="NCBI Taxonomy" id="6198"/>
    <lineage>
        <taxon>Eukaryota</taxon>
        <taxon>Metazoa</taxon>
        <taxon>Spiralia</taxon>
        <taxon>Lophotrochozoa</taxon>
        <taxon>Platyhelminthes</taxon>
        <taxon>Trematoda</taxon>
        <taxon>Digenea</taxon>
        <taxon>Opisthorchiida</taxon>
        <taxon>Opisthorchiata</taxon>
        <taxon>Opisthorchiidae</taxon>
        <taxon>Opisthorchis</taxon>
    </lineage>
</organism>
<dbReference type="PANTHER" id="PTHR47027">
    <property type="entry name" value="REVERSE TRANSCRIPTASE DOMAIN-CONTAINING PROTEIN"/>
    <property type="match status" value="1"/>
</dbReference>
<dbReference type="PANTHER" id="PTHR47027:SF20">
    <property type="entry name" value="REVERSE TRANSCRIPTASE-LIKE PROTEIN WITH RNA-DIRECTED DNA POLYMERASE DOMAIN"/>
    <property type="match status" value="1"/>
</dbReference>
<dbReference type="OrthoDB" id="7487361at2759"/>
<sequence>MNIRSCVLQTCADHRLIPRRTNFRNSKSRSPTWCPPKNQSRIQLDRQLSVASQLSAAWTPIMRLYDAAFHCAFQVYQNHTHTHHLQNELSVNISLTIQGKSQEIVENFTYLVGSCISSNANVCGEVSSRISKAEITFRQNGVSLGLDDRVHQATVRAVLLYGRETWPLWNDDMRQLQVFEHRCLRSVTGFGWRQRISNKGLKNEYLVVRGKHPASSTTMARSCATHAETPSTETNVILRASFKMAQPARWTAHDLAERREKDHENMGVVGVCGVPGTPSVLGWRSCKKRRLIDVSGVRAVSFFPDCLIERLKSGGQHLTWLRGVRATLKCNSAADHLPGWSSRYSHCFWLEMMQDMAANRYHWLTFHEFLFRRNTLICKLIWFFERLTRNLAESLVCDISRQLNVLHQFQVDHKVTETKGNCACLMSPRMAKPVVGCRWIFSNLMSRTDFLNESNSQIDLVFTRDSGESLVYDILQLKVLHTGRPMFQLHIFIKETTHKVAENSPTAHDLFRPFTSGSGGRRSSRISVNLMIYLNPNRTVLENNTHLQSIWRNRSWAVEEFSATLLNVWLI</sequence>
<dbReference type="RefSeq" id="XP_009172679.1">
    <property type="nucleotide sequence ID" value="XM_009174415.1"/>
</dbReference>
<proteinExistence type="predicted"/>
<dbReference type="CTD" id="20322749"/>
<reference evidence="1 2" key="1">
    <citation type="submission" date="2013-11" db="EMBL/GenBank/DDBJ databases">
        <title>Opisthorchis viverrini - life in the bile duct.</title>
        <authorList>
            <person name="Young N.D."/>
            <person name="Nagarajan N."/>
            <person name="Lin S.J."/>
            <person name="Korhonen P.K."/>
            <person name="Jex A.R."/>
            <person name="Hall R.S."/>
            <person name="Safavi-Hemami H."/>
            <person name="Kaewkong W."/>
            <person name="Bertrand D."/>
            <person name="Gao S."/>
            <person name="Seet Q."/>
            <person name="Wongkham S."/>
            <person name="Teh B.T."/>
            <person name="Wongkham C."/>
            <person name="Intapan P.M."/>
            <person name="Maleewong W."/>
            <person name="Yang X."/>
            <person name="Hu M."/>
            <person name="Wang Z."/>
            <person name="Hofmann A."/>
            <person name="Sternberg P.W."/>
            <person name="Tan P."/>
            <person name="Wang J."/>
            <person name="Gasser R.B."/>
        </authorList>
    </citation>
    <scope>NUCLEOTIDE SEQUENCE [LARGE SCALE GENOMIC DNA]</scope>
</reference>
<dbReference type="STRING" id="6198.A0A074Z8W7"/>
<evidence type="ECO:0000313" key="1">
    <source>
        <dbReference type="EMBL" id="KER23578.1"/>
    </source>
</evidence>
<protein>
    <submittedName>
        <fullName evidence="1">Uncharacterized protein</fullName>
    </submittedName>
</protein>